<accession>A0A6M3XNM8</accession>
<gene>
    <name evidence="1" type="ORF">TM448B01589_0007</name>
</gene>
<reference evidence="1" key="1">
    <citation type="submission" date="2020-03" db="EMBL/GenBank/DDBJ databases">
        <title>The deep terrestrial virosphere.</title>
        <authorList>
            <person name="Holmfeldt K."/>
            <person name="Nilsson E."/>
            <person name="Simone D."/>
            <person name="Lopez-Fernandez M."/>
            <person name="Wu X."/>
            <person name="de Brujin I."/>
            <person name="Lundin D."/>
            <person name="Andersson A."/>
            <person name="Bertilsson S."/>
            <person name="Dopson M."/>
        </authorList>
    </citation>
    <scope>NUCLEOTIDE SEQUENCE</scope>
    <source>
        <strain evidence="1">TM448B01589</strain>
    </source>
</reference>
<name>A0A6M3XNM8_9ZZZZ</name>
<sequence length="150" mass="16739">MDTKIADEILSVLEIARPIPGTSHIPQATPEVADALCWLRARVAELEQVATVRLNELNREAGFTAMATDRADRAEKRVAELEATLEPFADMYDLCYLDEFDDATRCIELHGELIQVLFWKQAKNILGRDMDTNPLRADAASPENGIEEAP</sequence>
<organism evidence="1">
    <name type="scientific">viral metagenome</name>
    <dbReference type="NCBI Taxonomy" id="1070528"/>
    <lineage>
        <taxon>unclassified sequences</taxon>
        <taxon>metagenomes</taxon>
        <taxon>organismal metagenomes</taxon>
    </lineage>
</organism>
<dbReference type="EMBL" id="MT144788">
    <property type="protein sequence ID" value="QJH99431.1"/>
    <property type="molecule type" value="Genomic_DNA"/>
</dbReference>
<proteinExistence type="predicted"/>
<protein>
    <submittedName>
        <fullName evidence="1">Uncharacterized protein</fullName>
    </submittedName>
</protein>
<dbReference type="AlphaFoldDB" id="A0A6M3XNM8"/>
<evidence type="ECO:0000313" key="1">
    <source>
        <dbReference type="EMBL" id="QJH99431.1"/>
    </source>
</evidence>